<dbReference type="AlphaFoldDB" id="A0A2D3UQW7"/>
<reference evidence="1 2" key="1">
    <citation type="submission" date="2016-03" db="EMBL/GenBank/DDBJ databases">
        <authorList>
            <person name="Ploux O."/>
        </authorList>
    </citation>
    <scope>NUCLEOTIDE SEQUENCE [LARGE SCALE GENOMIC DNA]</scope>
    <source>
        <strain evidence="1 2">URUG2</strain>
    </source>
</reference>
<dbReference type="RefSeq" id="XP_023622671.1">
    <property type="nucleotide sequence ID" value="XM_023766903.1"/>
</dbReference>
<dbReference type="EMBL" id="FJUY01000002">
    <property type="protein sequence ID" value="CZT15775.1"/>
    <property type="molecule type" value="Genomic_DNA"/>
</dbReference>
<organism evidence="1 2">
    <name type="scientific">Ramularia collo-cygni</name>
    <dbReference type="NCBI Taxonomy" id="112498"/>
    <lineage>
        <taxon>Eukaryota</taxon>
        <taxon>Fungi</taxon>
        <taxon>Dikarya</taxon>
        <taxon>Ascomycota</taxon>
        <taxon>Pezizomycotina</taxon>
        <taxon>Dothideomycetes</taxon>
        <taxon>Dothideomycetidae</taxon>
        <taxon>Mycosphaerellales</taxon>
        <taxon>Mycosphaerellaceae</taxon>
        <taxon>Ramularia</taxon>
    </lineage>
</organism>
<protein>
    <recommendedName>
        <fullName evidence="3">F-box domain-containing protein</fullName>
    </recommendedName>
</protein>
<dbReference type="Proteomes" id="UP000225277">
    <property type="component" value="Unassembled WGS sequence"/>
</dbReference>
<evidence type="ECO:0000313" key="1">
    <source>
        <dbReference type="EMBL" id="CZT15775.1"/>
    </source>
</evidence>
<proteinExistence type="predicted"/>
<evidence type="ECO:0000313" key="2">
    <source>
        <dbReference type="Proteomes" id="UP000225277"/>
    </source>
</evidence>
<keyword evidence="2" id="KW-1185">Reference proteome</keyword>
<evidence type="ECO:0008006" key="3">
    <source>
        <dbReference type="Google" id="ProtNLM"/>
    </source>
</evidence>
<sequence length="394" mass="44391">MSFRLLDLADELILAIAQTTPISDLLRLRLSCGKLYEICDFPLKERRHRLYLHPRSLYFAIDVCDVPAWSRDITEIVILGNSESTMTTRESHQFPDCRLDYHPWSQFPPTAQGERMLEYSELVAAEFNSFEQNYVTLVDALGKLPRMRTIRYAAKAIEPGFCSVTPGTVMAHAMQRDLWRNSFGNPDQPQMRAALRTVWWSDAEVCSGLLACFPHKFAEIIIEQPMPAVRSVGYRSDFGPTLKPVPSFTGVTSVRYTAPGPEGWIAFVRKMLENMPALQSLEIDIRSARYERSLSSDPTQVHSSHPWEEDIDLSWNPSPIICPKQSPLLQEVMVRGPRGTPFTVVDESLTTALQTYRENGFKLSVTQPKASNPGHGSLQQIATATLSRSIGRTG</sequence>
<dbReference type="OrthoDB" id="3635797at2759"/>
<gene>
    <name evidence="1" type="ORF">RCC_01609</name>
</gene>
<accession>A0A2D3UQW7</accession>
<name>A0A2D3UQW7_9PEZI</name>
<dbReference type="GeneID" id="35596847"/>